<evidence type="ECO:0000313" key="1">
    <source>
        <dbReference type="EMBL" id="MFM9332222.1"/>
    </source>
</evidence>
<reference evidence="1" key="1">
    <citation type="submission" date="2024-12" db="EMBL/GenBank/DDBJ databases">
        <authorList>
            <person name="Wu N."/>
        </authorList>
    </citation>
    <scope>NUCLEOTIDE SEQUENCE</scope>
    <source>
        <strain evidence="1">P15</strain>
    </source>
</reference>
<gene>
    <name evidence="1" type="ORF">ACI1P1_28405</name>
</gene>
<sequence>MKQTLRNPAIYVLLVAPALALYCLFFVYPMLSSSFYAFTDWNGLEQYKFVGMENFTKAFGDPDFRSAIVNNLYFILFSVGVQVPLIIFLAILISGVRQLQRFYKTTVFIPSILSTSVIGILWGFIYEPEIGPLNKLLGLFGVEPIYWLAEGKWAMLAVLITNAWQWIGFYIVLVLAAILAIPREIGEAAEIDGADGFKRAWYITVPLIRPIISVVVMLSIAGAMRVVDIILVMTKGGPVGATEVMASYLVNHAMGVNPSYGFGTAISLIIFAFALVLTALYQLTLGRAMEGGDSE</sequence>
<proteinExistence type="predicted"/>
<protein>
    <submittedName>
        <fullName evidence="1">Carbohydrate ABC transporter permease</fullName>
    </submittedName>
</protein>
<comment type="caution">
    <text evidence="1">The sequence shown here is derived from an EMBL/GenBank/DDBJ whole genome shotgun (WGS) entry which is preliminary data.</text>
</comment>
<dbReference type="EMBL" id="JBJURJ010000027">
    <property type="protein sequence ID" value="MFM9332222.1"/>
    <property type="molecule type" value="Genomic_DNA"/>
</dbReference>
<accession>A0ACC7PA12</accession>
<dbReference type="Proteomes" id="UP001631969">
    <property type="component" value="Unassembled WGS sequence"/>
</dbReference>
<evidence type="ECO:0000313" key="2">
    <source>
        <dbReference type="Proteomes" id="UP001631969"/>
    </source>
</evidence>
<keyword evidence="2" id="KW-1185">Reference proteome</keyword>
<name>A0ACC7PA12_9BACL</name>
<organism evidence="1 2">
    <name type="scientific">Paenibacillus mesotrionivorans</name>
    <dbReference type="NCBI Taxonomy" id="3160968"/>
    <lineage>
        <taxon>Bacteria</taxon>
        <taxon>Bacillati</taxon>
        <taxon>Bacillota</taxon>
        <taxon>Bacilli</taxon>
        <taxon>Bacillales</taxon>
        <taxon>Paenibacillaceae</taxon>
        <taxon>Paenibacillus</taxon>
    </lineage>
</organism>